<proteinExistence type="predicted"/>
<dbReference type="Proteomes" id="UP001162031">
    <property type="component" value="Unassembled WGS sequence"/>
</dbReference>
<evidence type="ECO:0000313" key="3">
    <source>
        <dbReference type="Proteomes" id="UP001162031"/>
    </source>
</evidence>
<dbReference type="PANTHER" id="PTHR13510">
    <property type="entry name" value="FYVE-FINGER-CONTAINING RAB5 EFFECTOR PROTEIN RABENOSYN-5-RELATED"/>
    <property type="match status" value="1"/>
</dbReference>
<dbReference type="InterPro" id="IPR023393">
    <property type="entry name" value="START-like_dom_sf"/>
</dbReference>
<dbReference type="InterPro" id="IPR052727">
    <property type="entry name" value="Rab4/Rab5_effector"/>
</dbReference>
<feature type="region of interest" description="Disordered" evidence="1">
    <location>
        <begin position="352"/>
        <end position="394"/>
    </location>
</feature>
<reference evidence="2" key="1">
    <citation type="submission" date="2022-12" db="EMBL/GenBank/DDBJ databases">
        <authorList>
            <person name="Webb A."/>
        </authorList>
    </citation>
    <scope>NUCLEOTIDE SEQUENCE</scope>
    <source>
        <strain evidence="2">Hp1</strain>
    </source>
</reference>
<sequence length="587" mass="64706">MTFPLPLDYFPPLRLSAREAQSFRQWGDALLEETIDAFHCEQQQQQQQQQTDPRDSRDRTWKPIKHRHDLTVERLRKVASDRDYKYRLTGRLDGTLDEVVMGRYADNTPDFRRLSGVYRPDVVDCAVLGVLDTRSPSNPFFLSCFKWMTVASPSKGLVKKRDVCWYEQVGLTRDRRGKEMGYTLTESVELPTCPRFAECVRAKLSVCYLYQRHPTGGVRVFMRGRNDAGGHVAEWVTDLKSADLWLRIEQAVPVAHAVIATALVKAARHVVPGPRAASAAAHGQCGVCLAKASRVLSALKTCAVCHKRTCARCVAKVRVLNYYDFRVPHYTPFCKQCTYLIHQFDLRAQQSDPARATSASVTGHDGLRRSADGTAAFPAKDGSDEGRARATTDGGVYRSTAASVTSNDSCSSSSSGLFSQAILGVDYDVRTDDSAYSQRRVPMHPGHPEYHNCVKASSSSLPAVPVAMGSSNGGVYAHETSYNTGAYGAQRRHSHEPPRTTVDRYYAGRESETPLVWPDDGDSQGSSSDFGADARYRSALGSSTDALITPMLKMNLIAEQSPAAAAAAARSSRPEDGPFTPEQLYGR</sequence>
<feature type="region of interest" description="Disordered" evidence="1">
    <location>
        <begin position="41"/>
        <end position="62"/>
    </location>
</feature>
<comment type="caution">
    <text evidence="2">The sequence shown here is derived from an EMBL/GenBank/DDBJ whole genome shotgun (WGS) entry which is preliminary data.</text>
</comment>
<feature type="compositionally biased region" description="Basic and acidic residues" evidence="1">
    <location>
        <begin position="52"/>
        <end position="61"/>
    </location>
</feature>
<dbReference type="SUPFAM" id="SSF57903">
    <property type="entry name" value="FYVE/PHD zinc finger"/>
    <property type="match status" value="1"/>
</dbReference>
<dbReference type="InterPro" id="IPR011011">
    <property type="entry name" value="Znf_FYVE_PHD"/>
</dbReference>
<dbReference type="SUPFAM" id="SSF55961">
    <property type="entry name" value="Bet v1-like"/>
    <property type="match status" value="1"/>
</dbReference>
<dbReference type="EMBL" id="CANTFL010001244">
    <property type="protein sequence ID" value="CAI5734763.1"/>
    <property type="molecule type" value="Genomic_DNA"/>
</dbReference>
<feature type="region of interest" description="Disordered" evidence="1">
    <location>
        <begin position="511"/>
        <end position="530"/>
    </location>
</feature>
<protein>
    <recommendedName>
        <fullName evidence="4">START domain-containing protein</fullName>
    </recommendedName>
</protein>
<dbReference type="AlphaFoldDB" id="A0AAV0UG34"/>
<feature type="compositionally biased region" description="Polar residues" evidence="1">
    <location>
        <begin position="352"/>
        <end position="361"/>
    </location>
</feature>
<evidence type="ECO:0000313" key="2">
    <source>
        <dbReference type="EMBL" id="CAI5734763.1"/>
    </source>
</evidence>
<keyword evidence="3" id="KW-1185">Reference proteome</keyword>
<organism evidence="2 3">
    <name type="scientific">Hyaloperonospora brassicae</name>
    <name type="common">Brassica downy mildew</name>
    <name type="synonym">Peronospora brassicae</name>
    <dbReference type="NCBI Taxonomy" id="162125"/>
    <lineage>
        <taxon>Eukaryota</taxon>
        <taxon>Sar</taxon>
        <taxon>Stramenopiles</taxon>
        <taxon>Oomycota</taxon>
        <taxon>Peronosporomycetes</taxon>
        <taxon>Peronosporales</taxon>
        <taxon>Peronosporaceae</taxon>
        <taxon>Hyaloperonospora</taxon>
    </lineage>
</organism>
<gene>
    <name evidence="2" type="ORF">HBR001_LOCUS6266</name>
</gene>
<name>A0AAV0UG34_HYABA</name>
<accession>A0AAV0UG34</accession>
<evidence type="ECO:0008006" key="4">
    <source>
        <dbReference type="Google" id="ProtNLM"/>
    </source>
</evidence>
<dbReference type="Gene3D" id="3.30.530.20">
    <property type="match status" value="1"/>
</dbReference>
<dbReference type="PANTHER" id="PTHR13510:SF44">
    <property type="entry name" value="RABENOSYN-5"/>
    <property type="match status" value="1"/>
</dbReference>
<evidence type="ECO:0000256" key="1">
    <source>
        <dbReference type="SAM" id="MobiDB-lite"/>
    </source>
</evidence>
<feature type="compositionally biased region" description="Basic and acidic residues" evidence="1">
    <location>
        <begin position="381"/>
        <end position="390"/>
    </location>
</feature>
<feature type="region of interest" description="Disordered" evidence="1">
    <location>
        <begin position="560"/>
        <end position="587"/>
    </location>
</feature>